<keyword evidence="4 7" id="KW-1133">Transmembrane helix</keyword>
<dbReference type="GO" id="GO:0022857">
    <property type="term" value="F:transmembrane transporter activity"/>
    <property type="evidence" value="ECO:0007669"/>
    <property type="project" value="TreeGrafter"/>
</dbReference>
<evidence type="ECO:0000256" key="4">
    <source>
        <dbReference type="ARBA" id="ARBA00022989"/>
    </source>
</evidence>
<evidence type="ECO:0000256" key="6">
    <source>
        <dbReference type="ARBA" id="ARBA00038076"/>
    </source>
</evidence>
<proteinExistence type="inferred from homology"/>
<dbReference type="OrthoDB" id="9770036at2"/>
<evidence type="ECO:0000256" key="1">
    <source>
        <dbReference type="ARBA" id="ARBA00004651"/>
    </source>
</evidence>
<evidence type="ECO:0000256" key="5">
    <source>
        <dbReference type="ARBA" id="ARBA00023136"/>
    </source>
</evidence>
<feature type="transmembrane region" description="Helical" evidence="7">
    <location>
        <begin position="341"/>
        <end position="365"/>
    </location>
</feature>
<dbReference type="Pfam" id="PF12704">
    <property type="entry name" value="MacB_PCD"/>
    <property type="match status" value="1"/>
</dbReference>
<accession>A0A2V1K5C0</accession>
<evidence type="ECO:0000256" key="2">
    <source>
        <dbReference type="ARBA" id="ARBA00022475"/>
    </source>
</evidence>
<evidence type="ECO:0000256" key="7">
    <source>
        <dbReference type="SAM" id="Phobius"/>
    </source>
</evidence>
<feature type="transmembrane region" description="Helical" evidence="7">
    <location>
        <begin position="296"/>
        <end position="321"/>
    </location>
</feature>
<keyword evidence="3 7" id="KW-0812">Transmembrane</keyword>
<dbReference type="InterPro" id="IPR003838">
    <property type="entry name" value="ABC3_permease_C"/>
</dbReference>
<dbReference type="EMBL" id="QETB01000005">
    <property type="protein sequence ID" value="PWF25770.1"/>
    <property type="molecule type" value="Genomic_DNA"/>
</dbReference>
<feature type="transmembrane region" description="Helical" evidence="7">
    <location>
        <begin position="385"/>
        <end position="403"/>
    </location>
</feature>
<reference evidence="11" key="1">
    <citation type="submission" date="2018-05" db="EMBL/GenBank/DDBJ databases">
        <authorList>
            <person name="Li Y."/>
        </authorList>
    </citation>
    <scope>NUCLEOTIDE SEQUENCE [LARGE SCALE GENOMIC DNA]</scope>
    <source>
        <strain evidence="11">sk1b4</strain>
    </source>
</reference>
<comment type="similarity">
    <text evidence="6">Belongs to the ABC-4 integral membrane protein family.</text>
</comment>
<dbReference type="RefSeq" id="WP_109094259.1">
    <property type="nucleotide sequence ID" value="NZ_CAMELQ010000015.1"/>
</dbReference>
<evidence type="ECO:0000259" key="8">
    <source>
        <dbReference type="Pfam" id="PF02687"/>
    </source>
</evidence>
<dbReference type="InterPro" id="IPR025857">
    <property type="entry name" value="MacB_PCD"/>
</dbReference>
<dbReference type="Proteomes" id="UP000245283">
    <property type="component" value="Unassembled WGS sequence"/>
</dbReference>
<feature type="domain" description="ABC3 transporter permease C-terminal" evidence="8">
    <location>
        <begin position="300"/>
        <end position="414"/>
    </location>
</feature>
<evidence type="ECO:0000313" key="10">
    <source>
        <dbReference type="EMBL" id="PWF25770.1"/>
    </source>
</evidence>
<evidence type="ECO:0000313" key="11">
    <source>
        <dbReference type="Proteomes" id="UP000245283"/>
    </source>
</evidence>
<dbReference type="PANTHER" id="PTHR30572:SF4">
    <property type="entry name" value="ABC TRANSPORTER PERMEASE YTRF"/>
    <property type="match status" value="1"/>
</dbReference>
<evidence type="ECO:0000256" key="3">
    <source>
        <dbReference type="ARBA" id="ARBA00022692"/>
    </source>
</evidence>
<protein>
    <submittedName>
        <fullName evidence="10">ABC transporter permease</fullName>
    </submittedName>
</protein>
<evidence type="ECO:0000259" key="9">
    <source>
        <dbReference type="Pfam" id="PF12704"/>
    </source>
</evidence>
<comment type="caution">
    <text evidence="10">The sequence shown here is derived from an EMBL/GenBank/DDBJ whole genome shotgun (WGS) entry which is preliminary data.</text>
</comment>
<gene>
    <name evidence="10" type="ORF">DD236_10050</name>
</gene>
<dbReference type="PANTHER" id="PTHR30572">
    <property type="entry name" value="MEMBRANE COMPONENT OF TRANSPORTER-RELATED"/>
    <property type="match status" value="1"/>
</dbReference>
<sequence>MFFWRMINRALRRQVNKRLMIALTILLGSGLTTSMFAVMMDVSDKVQSELSSFGANIQIVPQGASIVSDMYDVDAPTTQGAIREDELGNLKTIFWGHNIEDFTPFLTTSASVDNQDVTVVGTWFNHFLATKTGEEVETGIKHMRDWWDVTGSWATDDQAMAGSRLASANGWEAGDTITVSADGQAYDVTIAGIIQAGSDEDRQLFVPLDMAQSIAGRDGDVEKVEVRAITTPDNDLARRAARDPSTLSLSEWETWYCTAYVSSIAYQIEETMTNVDASAVRQVADTEGEILGKTQLIMTVVAVFAMVAASLGIANLVTASVMERSKEVGLMKALGARNKNVVATILTETFVVALIGGVLGFFAGVGLAQIVGHLVFGSGITIRPMLIPVMILIIFVTVILGCLPSMRYLLKLKPAQVLHGR</sequence>
<dbReference type="AlphaFoldDB" id="A0A2V1K5C0"/>
<name>A0A2V1K5C0_9ACTO</name>
<keyword evidence="11" id="KW-1185">Reference proteome</keyword>
<feature type="domain" description="MacB-like periplasmic core" evidence="9">
    <location>
        <begin position="20"/>
        <end position="239"/>
    </location>
</feature>
<keyword evidence="5 7" id="KW-0472">Membrane</keyword>
<dbReference type="GO" id="GO:0005886">
    <property type="term" value="C:plasma membrane"/>
    <property type="evidence" value="ECO:0007669"/>
    <property type="project" value="UniProtKB-SubCell"/>
</dbReference>
<comment type="subcellular location">
    <subcellularLocation>
        <location evidence="1">Cell membrane</location>
        <topology evidence="1">Multi-pass membrane protein</topology>
    </subcellularLocation>
</comment>
<organism evidence="10 11">
    <name type="scientific">Ancrocorticia populi</name>
    <dbReference type="NCBI Taxonomy" id="2175228"/>
    <lineage>
        <taxon>Bacteria</taxon>
        <taxon>Bacillati</taxon>
        <taxon>Actinomycetota</taxon>
        <taxon>Actinomycetes</taxon>
        <taxon>Actinomycetales</taxon>
        <taxon>Actinomycetaceae</taxon>
        <taxon>Ancrocorticia</taxon>
    </lineage>
</organism>
<keyword evidence="2" id="KW-1003">Cell membrane</keyword>
<dbReference type="Pfam" id="PF02687">
    <property type="entry name" value="FtsX"/>
    <property type="match status" value="1"/>
</dbReference>
<dbReference type="InterPro" id="IPR050250">
    <property type="entry name" value="Macrolide_Exporter_MacB"/>
</dbReference>